<gene>
    <name evidence="18" type="primary">LOC115988640</name>
</gene>
<dbReference type="Gene3D" id="3.30.50.10">
    <property type="entry name" value="Erythroid Transcription Factor GATA-1, subunit A"/>
    <property type="match status" value="1"/>
</dbReference>
<evidence type="ECO:0000256" key="4">
    <source>
        <dbReference type="ARBA" id="ARBA00022723"/>
    </source>
</evidence>
<dbReference type="Pfam" id="PF00320">
    <property type="entry name" value="GATA"/>
    <property type="match status" value="1"/>
</dbReference>
<feature type="compositionally biased region" description="Polar residues" evidence="14">
    <location>
        <begin position="208"/>
        <end position="225"/>
    </location>
</feature>
<dbReference type="SUPFAM" id="SSF57716">
    <property type="entry name" value="Glucocorticoid receptor-like (DNA-binding domain)"/>
    <property type="match status" value="1"/>
</dbReference>
<dbReference type="AlphaFoldDB" id="A0A7N2LTP6"/>
<comment type="function">
    <text evidence="1">Transcriptional activator that specifically binds 5'-GATA-3' or 5'-GAT-3' motifs within gene promoters.</text>
</comment>
<dbReference type="Proteomes" id="UP000594261">
    <property type="component" value="Chromosome 5"/>
</dbReference>
<keyword evidence="8" id="KW-0238">DNA-binding</keyword>
<dbReference type="Pfam" id="PF06203">
    <property type="entry name" value="CCT"/>
    <property type="match status" value="1"/>
</dbReference>
<feature type="region of interest" description="Disordered" evidence="14">
    <location>
        <begin position="188"/>
        <end position="225"/>
    </location>
</feature>
<dbReference type="PANTHER" id="PTHR46125:SF27">
    <property type="entry name" value="GATA TRANSCRIPTION FACTOR 28"/>
    <property type="match status" value="1"/>
</dbReference>
<protein>
    <recommendedName>
        <fullName evidence="20">GATA transcription factor 28</fullName>
    </recommendedName>
</protein>
<dbReference type="GeneID" id="115988640"/>
<dbReference type="KEGG" id="qlo:115988640"/>
<dbReference type="GO" id="GO:0043565">
    <property type="term" value="F:sequence-specific DNA binding"/>
    <property type="evidence" value="ECO:0007669"/>
    <property type="project" value="InterPro"/>
</dbReference>
<evidence type="ECO:0000256" key="13">
    <source>
        <dbReference type="PROSITE-ProRule" id="PRU00357"/>
    </source>
</evidence>
<feature type="domain" description="CCT" evidence="16">
    <location>
        <begin position="155"/>
        <end position="197"/>
    </location>
</feature>
<organism evidence="18 19">
    <name type="scientific">Quercus lobata</name>
    <name type="common">Valley oak</name>
    <dbReference type="NCBI Taxonomy" id="97700"/>
    <lineage>
        <taxon>Eukaryota</taxon>
        <taxon>Viridiplantae</taxon>
        <taxon>Streptophyta</taxon>
        <taxon>Embryophyta</taxon>
        <taxon>Tracheophyta</taxon>
        <taxon>Spermatophyta</taxon>
        <taxon>Magnoliopsida</taxon>
        <taxon>eudicotyledons</taxon>
        <taxon>Gunneridae</taxon>
        <taxon>Pentapetalae</taxon>
        <taxon>rosids</taxon>
        <taxon>fabids</taxon>
        <taxon>Fagales</taxon>
        <taxon>Fagaceae</taxon>
        <taxon>Quercus</taxon>
    </lineage>
</organism>
<evidence type="ECO:0000256" key="7">
    <source>
        <dbReference type="ARBA" id="ARBA00023015"/>
    </source>
</evidence>
<evidence type="ECO:0000256" key="5">
    <source>
        <dbReference type="ARBA" id="ARBA00022771"/>
    </source>
</evidence>
<dbReference type="SMART" id="SM00979">
    <property type="entry name" value="TIFY"/>
    <property type="match status" value="1"/>
</dbReference>
<keyword evidence="6" id="KW-0862">Zinc</keyword>
<dbReference type="PROSITE" id="PS51320">
    <property type="entry name" value="TIFY"/>
    <property type="match status" value="1"/>
</dbReference>
<keyword evidence="5 12" id="KW-0863">Zinc-finger</keyword>
<dbReference type="InterPro" id="IPR013088">
    <property type="entry name" value="Znf_NHR/GATA"/>
</dbReference>
<reference evidence="18" key="2">
    <citation type="submission" date="2021-01" db="UniProtKB">
        <authorList>
            <consortium name="EnsemblPlants"/>
        </authorList>
    </citation>
    <scope>IDENTIFICATION</scope>
</reference>
<dbReference type="PROSITE" id="PS51017">
    <property type="entry name" value="CCT"/>
    <property type="match status" value="1"/>
</dbReference>
<dbReference type="InterPro" id="IPR000679">
    <property type="entry name" value="Znf_GATA"/>
</dbReference>
<evidence type="ECO:0000256" key="9">
    <source>
        <dbReference type="ARBA" id="ARBA00023159"/>
    </source>
</evidence>
<keyword evidence="11 13" id="KW-0539">Nucleus</keyword>
<comment type="similarity">
    <text evidence="3">Belongs to the type IV zinc-finger family. Class C subfamily.</text>
</comment>
<evidence type="ECO:0000256" key="1">
    <source>
        <dbReference type="ARBA" id="ARBA00002206"/>
    </source>
</evidence>
<dbReference type="InterPro" id="IPR045280">
    <property type="entry name" value="TIFY-like"/>
</dbReference>
<feature type="compositionally biased region" description="Gly residues" evidence="14">
    <location>
        <begin position="52"/>
        <end position="61"/>
    </location>
</feature>
<accession>A0A7N2LTP6</accession>
<keyword evidence="19" id="KW-1185">Reference proteome</keyword>
<evidence type="ECO:0000259" key="15">
    <source>
        <dbReference type="PROSITE" id="PS50114"/>
    </source>
</evidence>
<comment type="subcellular location">
    <subcellularLocation>
        <location evidence="2 13">Nucleus</location>
    </subcellularLocation>
</comment>
<evidence type="ECO:0000256" key="10">
    <source>
        <dbReference type="ARBA" id="ARBA00023163"/>
    </source>
</evidence>
<evidence type="ECO:0000259" key="17">
    <source>
        <dbReference type="PROSITE" id="PS51320"/>
    </source>
</evidence>
<evidence type="ECO:0000259" key="16">
    <source>
        <dbReference type="PROSITE" id="PS51017"/>
    </source>
</evidence>
<dbReference type="GO" id="GO:0005634">
    <property type="term" value="C:nucleus"/>
    <property type="evidence" value="ECO:0007669"/>
    <property type="project" value="UniProtKB-SubCell"/>
</dbReference>
<evidence type="ECO:0008006" key="20">
    <source>
        <dbReference type="Google" id="ProtNLM"/>
    </source>
</evidence>
<proteinExistence type="inferred from homology"/>
<dbReference type="CDD" id="cd00202">
    <property type="entry name" value="ZnF_GATA"/>
    <property type="match status" value="1"/>
</dbReference>
<keyword evidence="10" id="KW-0804">Transcription</keyword>
<keyword evidence="4" id="KW-0479">Metal-binding</keyword>
<keyword evidence="7" id="KW-0805">Transcription regulation</keyword>
<dbReference type="PANTHER" id="PTHR46125">
    <property type="entry name" value="GATA TRANSCRIPTION FACTOR 28"/>
    <property type="match status" value="1"/>
</dbReference>
<keyword evidence="9" id="KW-0010">Activator</keyword>
<evidence type="ECO:0000256" key="14">
    <source>
        <dbReference type="SAM" id="MobiDB-lite"/>
    </source>
</evidence>
<feature type="region of interest" description="Disordered" evidence="14">
    <location>
        <begin position="30"/>
        <end position="81"/>
    </location>
</feature>
<dbReference type="GO" id="GO:0008270">
    <property type="term" value="F:zinc ion binding"/>
    <property type="evidence" value="ECO:0007669"/>
    <property type="project" value="UniProtKB-KW"/>
</dbReference>
<dbReference type="InParanoid" id="A0A7N2LTP6"/>
<evidence type="ECO:0000313" key="19">
    <source>
        <dbReference type="Proteomes" id="UP000594261"/>
    </source>
</evidence>
<name>A0A7N2LTP6_QUELO</name>
<dbReference type="GO" id="GO:0006355">
    <property type="term" value="P:regulation of DNA-templated transcription"/>
    <property type="evidence" value="ECO:0007669"/>
    <property type="project" value="InterPro"/>
</dbReference>
<feature type="domain" description="GATA-type" evidence="15">
    <location>
        <begin position="225"/>
        <end position="273"/>
    </location>
</feature>
<reference evidence="18 19" key="1">
    <citation type="journal article" date="2016" name="G3 (Bethesda)">
        <title>First Draft Assembly and Annotation of the Genome of a California Endemic Oak Quercus lobata Nee (Fagaceae).</title>
        <authorList>
            <person name="Sork V.L."/>
            <person name="Fitz-Gibbon S.T."/>
            <person name="Puiu D."/>
            <person name="Crepeau M."/>
            <person name="Gugger P.F."/>
            <person name="Sherman R."/>
            <person name="Stevens K."/>
            <person name="Langley C.H."/>
            <person name="Pellegrini M."/>
            <person name="Salzberg S.L."/>
        </authorList>
    </citation>
    <scope>NUCLEOTIDE SEQUENCE [LARGE SCALE GENOMIC DNA]</scope>
    <source>
        <strain evidence="18 19">cv. SW786</strain>
    </source>
</reference>
<dbReference type="RefSeq" id="XP_030968084.1">
    <property type="nucleotide sequence ID" value="XM_031112224.1"/>
</dbReference>
<dbReference type="Pfam" id="PF06200">
    <property type="entry name" value="tify"/>
    <property type="match status" value="1"/>
</dbReference>
<dbReference type="RefSeq" id="XP_030968085.1">
    <property type="nucleotide sequence ID" value="XM_031112225.1"/>
</dbReference>
<evidence type="ECO:0000256" key="8">
    <source>
        <dbReference type="ARBA" id="ARBA00023125"/>
    </source>
</evidence>
<dbReference type="Gramene" id="QL05p083786:mrna">
    <property type="protein sequence ID" value="QL05p083786:mrna"/>
    <property type="gene ID" value="QL05p083786"/>
</dbReference>
<sequence>MDDIHEDNVRMHMSEAQHPMQFQYEHHGLHHMSNGNVNGMDDNHHHDNGNVNGSGGGGNEGYEGDVPSDAGNLSDNRSAMVDQVGGDSGDQLTLSFQGQVYVFDSVSPEKVQAVLLLLGGREVPPNMPAIPATVHNNNHVVGISGTPQRLSVPQRNASLARFREKRKERNFDKKIRYTVRKEVALRMQRNKGQFTSSKSNNDDSASAVTSWGSDESWGPDSNGSQHQEIVCRHCGISEKSTPMMRRGPEGPKTLCNACGLMWASKGTLRDLSRAAPKAGQNSS</sequence>
<dbReference type="EMBL" id="LRBV02000005">
    <property type="status" value="NOT_ANNOTATED_CDS"/>
    <property type="molecule type" value="Genomic_DNA"/>
</dbReference>
<dbReference type="PROSITE" id="PS50114">
    <property type="entry name" value="GATA_ZN_FINGER_2"/>
    <property type="match status" value="1"/>
</dbReference>
<dbReference type="InterPro" id="IPR010399">
    <property type="entry name" value="Tify_dom"/>
</dbReference>
<evidence type="ECO:0000256" key="11">
    <source>
        <dbReference type="ARBA" id="ARBA00023242"/>
    </source>
</evidence>
<feature type="compositionally biased region" description="Low complexity" evidence="14">
    <location>
        <begin position="196"/>
        <end position="207"/>
    </location>
</feature>
<dbReference type="InterPro" id="IPR010402">
    <property type="entry name" value="CCT_domain"/>
</dbReference>
<dbReference type="RefSeq" id="XP_030968082.1">
    <property type="nucleotide sequence ID" value="XM_031112222.1"/>
</dbReference>
<evidence type="ECO:0000313" key="18">
    <source>
        <dbReference type="EnsemblPlants" id="QL05p083786:mrna"/>
    </source>
</evidence>
<evidence type="ECO:0000256" key="12">
    <source>
        <dbReference type="PROSITE-ProRule" id="PRU00094"/>
    </source>
</evidence>
<evidence type="ECO:0000256" key="3">
    <source>
        <dbReference type="ARBA" id="ARBA00007722"/>
    </source>
</evidence>
<dbReference type="SMART" id="SM00401">
    <property type="entry name" value="ZnF_GATA"/>
    <property type="match status" value="1"/>
</dbReference>
<dbReference type="PROSITE" id="PS00344">
    <property type="entry name" value="GATA_ZN_FINGER_1"/>
    <property type="match status" value="1"/>
</dbReference>
<evidence type="ECO:0000256" key="6">
    <source>
        <dbReference type="ARBA" id="ARBA00022833"/>
    </source>
</evidence>
<feature type="domain" description="Tify" evidence="17">
    <location>
        <begin position="85"/>
        <end position="120"/>
    </location>
</feature>
<evidence type="ECO:0000256" key="2">
    <source>
        <dbReference type="ARBA" id="ARBA00004123"/>
    </source>
</evidence>
<dbReference type="EnsemblPlants" id="QL05p083786:mrna">
    <property type="protein sequence ID" value="QL05p083786:mrna"/>
    <property type="gene ID" value="QL05p083786"/>
</dbReference>
<dbReference type="FunCoup" id="A0A7N2LTP6">
    <property type="interactions" value="2956"/>
</dbReference>
<dbReference type="OrthoDB" id="2162994at2759"/>
<dbReference type="OMA" id="EAQDPMH"/>